<name>A0AAE3ALL6_9FIRM</name>
<reference evidence="2" key="1">
    <citation type="submission" date="2021-10" db="EMBL/GenBank/DDBJ databases">
        <title>Anaerobic single-cell dispensing facilitates the cultivation of human gut bacteria.</title>
        <authorList>
            <person name="Afrizal A."/>
        </authorList>
    </citation>
    <scope>NUCLEOTIDE SEQUENCE</scope>
    <source>
        <strain evidence="2">CLA-AA-H250</strain>
    </source>
</reference>
<feature type="chain" id="PRO_5041910356" description="DUF4358 domain-containing protein" evidence="1">
    <location>
        <begin position="22"/>
        <end position="169"/>
    </location>
</feature>
<evidence type="ECO:0000256" key="1">
    <source>
        <dbReference type="SAM" id="SignalP"/>
    </source>
</evidence>
<feature type="signal peptide" evidence="1">
    <location>
        <begin position="1"/>
        <end position="21"/>
    </location>
</feature>
<organism evidence="2 3">
    <name type="scientific">Hominenteromicrobium mulieris</name>
    <dbReference type="NCBI Taxonomy" id="2885357"/>
    <lineage>
        <taxon>Bacteria</taxon>
        <taxon>Bacillati</taxon>
        <taxon>Bacillota</taxon>
        <taxon>Clostridia</taxon>
        <taxon>Eubacteriales</taxon>
        <taxon>Oscillospiraceae</taxon>
        <taxon>Hominenteromicrobium</taxon>
    </lineage>
</organism>
<dbReference type="EMBL" id="JAJEQC010000012">
    <property type="protein sequence ID" value="MCC2137591.1"/>
    <property type="molecule type" value="Genomic_DNA"/>
</dbReference>
<gene>
    <name evidence="2" type="ORF">LKD31_11295</name>
</gene>
<dbReference type="AlphaFoldDB" id="A0AAE3ALL6"/>
<sequence length="169" mass="18533">MRKPKKLTALLLALTLLFACAACGSGNSTTDSGKTISGTLPEIIDRLYDTVDVDDEQRDFLKNSVGTVEIPKDQSAYYFGVENLDFEEAVASEPLINAIAFSVCLMRVKDGTDIDELKAEIRRSANPAKWICVDVNPNDVRVESVGDLVLLIMADDSEKYSEAFYALAE</sequence>
<evidence type="ECO:0000313" key="2">
    <source>
        <dbReference type="EMBL" id="MCC2137591.1"/>
    </source>
</evidence>
<comment type="caution">
    <text evidence="2">The sequence shown here is derived from an EMBL/GenBank/DDBJ whole genome shotgun (WGS) entry which is preliminary data.</text>
</comment>
<keyword evidence="1" id="KW-0732">Signal</keyword>
<dbReference type="Proteomes" id="UP001199424">
    <property type="component" value="Unassembled WGS sequence"/>
</dbReference>
<protein>
    <recommendedName>
        <fullName evidence="4">DUF4358 domain-containing protein</fullName>
    </recommendedName>
</protein>
<keyword evidence="3" id="KW-1185">Reference proteome</keyword>
<dbReference type="PROSITE" id="PS51257">
    <property type="entry name" value="PROKAR_LIPOPROTEIN"/>
    <property type="match status" value="1"/>
</dbReference>
<dbReference type="RefSeq" id="WP_308449778.1">
    <property type="nucleotide sequence ID" value="NZ_JAJEQC010000012.1"/>
</dbReference>
<proteinExistence type="predicted"/>
<evidence type="ECO:0000313" key="3">
    <source>
        <dbReference type="Proteomes" id="UP001199424"/>
    </source>
</evidence>
<accession>A0AAE3ALL6</accession>
<evidence type="ECO:0008006" key="4">
    <source>
        <dbReference type="Google" id="ProtNLM"/>
    </source>
</evidence>